<evidence type="ECO:0000256" key="7">
    <source>
        <dbReference type="SAM" id="Coils"/>
    </source>
</evidence>
<dbReference type="Pfam" id="PF09079">
    <property type="entry name" value="WHD_Cdc6"/>
    <property type="match status" value="1"/>
</dbReference>
<dbReference type="InterPro" id="IPR036388">
    <property type="entry name" value="WH-like_DNA-bd_sf"/>
</dbReference>
<feature type="domain" description="AAA+ ATPase" evidence="9">
    <location>
        <begin position="266"/>
        <end position="411"/>
    </location>
</feature>
<comment type="subcellular location">
    <subcellularLocation>
        <location evidence="1">Nucleus</location>
    </subcellularLocation>
</comment>
<dbReference type="PIRSF" id="PIRSF001767">
    <property type="entry name" value="Cdc6"/>
    <property type="match status" value="1"/>
</dbReference>
<evidence type="ECO:0000256" key="5">
    <source>
        <dbReference type="ARBA" id="ARBA00023242"/>
    </source>
</evidence>
<dbReference type="InterPro" id="IPR054425">
    <property type="entry name" value="Cdc6_ORC1-like_ATPase_lid"/>
</dbReference>
<dbReference type="InterPro" id="IPR015163">
    <property type="entry name" value="Cdc6_C"/>
</dbReference>
<dbReference type="InterPro" id="IPR027417">
    <property type="entry name" value="P-loop_NTPase"/>
</dbReference>
<dbReference type="InterPro" id="IPR050311">
    <property type="entry name" value="ORC1/CDC6"/>
</dbReference>
<dbReference type="InterPro" id="IPR049945">
    <property type="entry name" value="AAA_22"/>
</dbReference>
<dbReference type="GO" id="GO:0003688">
    <property type="term" value="F:DNA replication origin binding"/>
    <property type="evidence" value="ECO:0007669"/>
    <property type="project" value="TreeGrafter"/>
</dbReference>
<dbReference type="EMBL" id="JAAAID010002287">
    <property type="protein sequence ID" value="KAG0007579.1"/>
    <property type="molecule type" value="Genomic_DNA"/>
</dbReference>
<dbReference type="GO" id="GO:0051301">
    <property type="term" value="P:cell division"/>
    <property type="evidence" value="ECO:0007669"/>
    <property type="project" value="UniProtKB-KW"/>
</dbReference>
<evidence type="ECO:0000256" key="1">
    <source>
        <dbReference type="ARBA" id="ARBA00004123"/>
    </source>
</evidence>
<dbReference type="GO" id="GO:0006270">
    <property type="term" value="P:DNA replication initiation"/>
    <property type="evidence" value="ECO:0007669"/>
    <property type="project" value="InterPro"/>
</dbReference>
<keyword evidence="5" id="KW-0539">Nucleus</keyword>
<keyword evidence="12" id="KW-1185">Reference proteome</keyword>
<accession>A0A9P6MM72</accession>
<gene>
    <name evidence="11" type="primary">CDC6_2</name>
    <name evidence="11" type="ORF">BGZ80_004488</name>
</gene>
<organism evidence="11 12">
    <name type="scientific">Entomortierella chlamydospora</name>
    <dbReference type="NCBI Taxonomy" id="101097"/>
    <lineage>
        <taxon>Eukaryota</taxon>
        <taxon>Fungi</taxon>
        <taxon>Fungi incertae sedis</taxon>
        <taxon>Mucoromycota</taxon>
        <taxon>Mortierellomycotina</taxon>
        <taxon>Mortierellomycetes</taxon>
        <taxon>Mortierellales</taxon>
        <taxon>Mortierellaceae</taxon>
        <taxon>Entomortierella</taxon>
    </lineage>
</organism>
<dbReference type="GO" id="GO:0033314">
    <property type="term" value="P:mitotic DNA replication checkpoint signaling"/>
    <property type="evidence" value="ECO:0007669"/>
    <property type="project" value="TreeGrafter"/>
</dbReference>
<evidence type="ECO:0000256" key="8">
    <source>
        <dbReference type="SAM" id="MobiDB-lite"/>
    </source>
</evidence>
<dbReference type="SMART" id="SM00382">
    <property type="entry name" value="AAA"/>
    <property type="match status" value="1"/>
</dbReference>
<dbReference type="InterPro" id="IPR003593">
    <property type="entry name" value="AAA+_ATPase"/>
</dbReference>
<evidence type="ECO:0000313" key="12">
    <source>
        <dbReference type="Proteomes" id="UP000703661"/>
    </source>
</evidence>
<keyword evidence="7" id="KW-0175">Coiled coil</keyword>
<dbReference type="Gene3D" id="3.40.50.300">
    <property type="entry name" value="P-loop containing nucleotide triphosphate hydrolases"/>
    <property type="match status" value="1"/>
</dbReference>
<dbReference type="Gene3D" id="1.10.8.60">
    <property type="match status" value="1"/>
</dbReference>
<evidence type="ECO:0000313" key="11">
    <source>
        <dbReference type="EMBL" id="KAG0007579.1"/>
    </source>
</evidence>
<dbReference type="AlphaFoldDB" id="A0A9P6MM72"/>
<comment type="caution">
    <text evidence="11">The sequence shown here is derived from an EMBL/GenBank/DDBJ whole genome shotgun (WGS) entry which is preliminary data.</text>
</comment>
<dbReference type="CDD" id="cd00009">
    <property type="entry name" value="AAA"/>
    <property type="match status" value="1"/>
</dbReference>
<dbReference type="GO" id="GO:0005634">
    <property type="term" value="C:nucleus"/>
    <property type="evidence" value="ECO:0007669"/>
    <property type="project" value="UniProtKB-SubCell"/>
</dbReference>
<evidence type="ECO:0000256" key="6">
    <source>
        <dbReference type="ARBA" id="ARBA00023306"/>
    </source>
</evidence>
<comment type="similarity">
    <text evidence="2">Belongs to the CDC6/cdc18 family.</text>
</comment>
<keyword evidence="4" id="KW-0235">DNA replication</keyword>
<dbReference type="FunFam" id="3.40.50.300:FF:000547">
    <property type="entry name" value="Cell division control protein"/>
    <property type="match status" value="1"/>
</dbReference>
<evidence type="ECO:0000256" key="2">
    <source>
        <dbReference type="ARBA" id="ARBA00006184"/>
    </source>
</evidence>
<dbReference type="Gene3D" id="1.10.10.10">
    <property type="entry name" value="Winged helix-like DNA-binding domain superfamily/Winged helix DNA-binding domain"/>
    <property type="match status" value="1"/>
</dbReference>
<reference evidence="11" key="1">
    <citation type="journal article" date="2020" name="Fungal Divers.">
        <title>Resolving the Mortierellaceae phylogeny through synthesis of multi-gene phylogenetics and phylogenomics.</title>
        <authorList>
            <person name="Vandepol N."/>
            <person name="Liber J."/>
            <person name="Desiro A."/>
            <person name="Na H."/>
            <person name="Kennedy M."/>
            <person name="Barry K."/>
            <person name="Grigoriev I.V."/>
            <person name="Miller A.N."/>
            <person name="O'Donnell K."/>
            <person name="Stajich J.E."/>
            <person name="Bonito G."/>
        </authorList>
    </citation>
    <scope>NUCLEOTIDE SEQUENCE</scope>
    <source>
        <strain evidence="11">NRRL 2769</strain>
    </source>
</reference>
<dbReference type="SUPFAM" id="SSF46785">
    <property type="entry name" value="Winged helix' DNA-binding domain"/>
    <property type="match status" value="1"/>
</dbReference>
<evidence type="ECO:0000259" key="9">
    <source>
        <dbReference type="SMART" id="SM00382"/>
    </source>
</evidence>
<dbReference type="SUPFAM" id="SSF52540">
    <property type="entry name" value="P-loop containing nucleoside triphosphate hydrolases"/>
    <property type="match status" value="1"/>
</dbReference>
<evidence type="ECO:0000256" key="4">
    <source>
        <dbReference type="ARBA" id="ARBA00022705"/>
    </source>
</evidence>
<feature type="region of interest" description="Disordered" evidence="8">
    <location>
        <begin position="73"/>
        <end position="108"/>
    </location>
</feature>
<feature type="coiled-coil region" evidence="7">
    <location>
        <begin position="485"/>
        <end position="512"/>
    </location>
</feature>
<name>A0A9P6MM72_9FUNG</name>
<dbReference type="InterPro" id="IPR036390">
    <property type="entry name" value="WH_DNA-bd_sf"/>
</dbReference>
<evidence type="ECO:0000256" key="3">
    <source>
        <dbReference type="ARBA" id="ARBA00022618"/>
    </source>
</evidence>
<dbReference type="SMART" id="SM01074">
    <property type="entry name" value="Cdc6_C"/>
    <property type="match status" value="1"/>
</dbReference>
<dbReference type="PANTHER" id="PTHR10763">
    <property type="entry name" value="CELL DIVISION CONTROL PROTEIN 6-RELATED"/>
    <property type="match status" value="1"/>
</dbReference>
<feature type="compositionally biased region" description="Polar residues" evidence="8">
    <location>
        <begin position="94"/>
        <end position="108"/>
    </location>
</feature>
<keyword evidence="6" id="KW-0131">Cell cycle</keyword>
<protein>
    <submittedName>
        <fullName evidence="11">AAA ATPase</fullName>
    </submittedName>
</protein>
<evidence type="ECO:0000259" key="10">
    <source>
        <dbReference type="SMART" id="SM01074"/>
    </source>
</evidence>
<dbReference type="PANTHER" id="PTHR10763:SF26">
    <property type="entry name" value="CELL DIVISION CONTROL PROTEIN 6 HOMOLOG"/>
    <property type="match status" value="1"/>
</dbReference>
<dbReference type="GO" id="GO:0016887">
    <property type="term" value="F:ATP hydrolysis activity"/>
    <property type="evidence" value="ECO:0007669"/>
    <property type="project" value="InterPro"/>
</dbReference>
<proteinExistence type="inferred from homology"/>
<sequence length="714" mass="78658">MPKLNLSVSAWPFTPTKKFLGATLKHSRVPTAPNFKNLDSDEENAPVCCPKGKINGLSIQVGLKNIATNPGEQIQTITPPMTPTRRSPRKPSKAINTTDTENFNSQQLNQRLLSTPPKRKPAGPLAPLTPCNSPIAINCNNTTGLTPAMKRILKPSKEFTSDRVESLVQGYSTPVRLPHRNRSFTTTSASCPGEVARPTFMRTLSSSSGTSDSSLSASSLTRTTIELYQDAKTLFRRTTEPYRLIGRAAERESIRLFCQNHMLTPKAGSLYISGQPGTGKTALLKEIVRDLEPEMKKAPHDIRVVVINCMTIKDPRLVFKRMLEALGHAAGSNDKDADIKAVESLVLDDKKKIIVTVLDEIDHLLTKDQDVLYRLFQWSCAENSKLTLIGIANALDMTDRFLPRLKAKSCEPQLLNFNPYQVSEIKEIIMDRLFSLNGNTLKGESENGNNAKSNRPKIVPLMQQPAIELCARKVAAATGDLRKALDICRHTIEMVEAEIKKEKRKTEQEEALSIKRTKIMPLQEISLADLENRIAGGVKVPIMRPRAVTSLPSSPVLSPTLTASPSFSDELSPFNEGVAIQHVPKVTVEHVKKALISAFGSPIIQKMKALNLHQKIVLAVLVMKSRAITIADCEVGKVYEQYAAVCRGSNKIGAVNRSECQDLINMLEAGGLVTLSKAKEERLRRLNLVPTEVEVQEAIKGHDIIEAILVKAGF</sequence>
<dbReference type="Pfam" id="PF22606">
    <property type="entry name" value="Cdc6-ORC-like_ATPase_lid"/>
    <property type="match status" value="1"/>
</dbReference>
<keyword evidence="3" id="KW-0132">Cell division</keyword>
<dbReference type="Proteomes" id="UP000703661">
    <property type="component" value="Unassembled WGS sequence"/>
</dbReference>
<feature type="domain" description="Cdc6 C-terminal" evidence="10">
    <location>
        <begin position="617"/>
        <end position="699"/>
    </location>
</feature>
<dbReference type="Pfam" id="PF13401">
    <property type="entry name" value="AAA_22"/>
    <property type="match status" value="1"/>
</dbReference>
<dbReference type="InterPro" id="IPR016314">
    <property type="entry name" value="Cdc6/18"/>
</dbReference>